<dbReference type="PROSITE" id="PS50887">
    <property type="entry name" value="GGDEF"/>
    <property type="match status" value="1"/>
</dbReference>
<evidence type="ECO:0000256" key="2">
    <source>
        <dbReference type="SAM" id="Phobius"/>
    </source>
</evidence>
<dbReference type="KEGG" id="kmn:HW532_07090"/>
<dbReference type="InterPro" id="IPR043128">
    <property type="entry name" value="Rev_trsase/Diguanyl_cyclase"/>
</dbReference>
<dbReference type="Gene3D" id="3.30.450.20">
    <property type="entry name" value="PAS domain"/>
    <property type="match status" value="1"/>
</dbReference>
<evidence type="ECO:0000259" key="4">
    <source>
        <dbReference type="PROSITE" id="PS50887"/>
    </source>
</evidence>
<dbReference type="InterPro" id="IPR029787">
    <property type="entry name" value="Nucleotide_cyclase"/>
</dbReference>
<dbReference type="Gene3D" id="3.20.20.450">
    <property type="entry name" value="EAL domain"/>
    <property type="match status" value="1"/>
</dbReference>
<dbReference type="InterPro" id="IPR000160">
    <property type="entry name" value="GGDEF_dom"/>
</dbReference>
<dbReference type="Gene3D" id="3.30.70.270">
    <property type="match status" value="1"/>
</dbReference>
<feature type="transmembrane region" description="Helical" evidence="2">
    <location>
        <begin position="100"/>
        <end position="118"/>
    </location>
</feature>
<dbReference type="Pfam" id="PF00563">
    <property type="entry name" value="EAL"/>
    <property type="match status" value="1"/>
</dbReference>
<dbReference type="CDD" id="cd01949">
    <property type="entry name" value="GGDEF"/>
    <property type="match status" value="1"/>
</dbReference>
<dbReference type="SMART" id="SM00052">
    <property type="entry name" value="EAL"/>
    <property type="match status" value="1"/>
</dbReference>
<sequence>MLIGKLLSTRKTDAQLPDEIRASLVASLFGSLSSLAMGAVACSIIGAAAAVAAGDPWILACSVAIFAVGMVRVACALVYKRTKRSIEPGPTRRWEFVYELGAWVFSSLLGLLCVLTLLRTDDLTLHLMVSTTAAGYAAAIAGRNAGRPIIAVGQLALTALPLSLALFIHGGLAYYALGFVILLFVYGMVDITMSIREIILQALTMTRREAALAARFEEQANRFDIALNNMSHGLCMFDPENRLKVWNARFLEMLGLDGSQIRVGASVGTLVRHSIRAGNHSGKRVRHIVQDLVRTLSEETHGQVFLTLHGGQIIALSRRLMADGGAVVILEDVTERKAAQERISHLAHYDELTGLANRSHFRERIARLLDPDRLRTAPFALHLVDLDRFKSINDTLGHSIGDKLLVEVSERLRGAIGSADLIARFGGDEFVVLHCSADSRYTARQLARQVIAAMEEPFEIDGHRIDIAASVGIALAPADGSNSDELLKRADMALYAAKRNGGGSHRFFSPEMEDRAHARRALEVDLREALETDGFELHFQPLIELATGEITTCEALLRWHHPERGPIPPSEFIPIAEDTGLIAALGDWVLHRACQEASTWPSNVRVAVNMSPVQFRDRALGRRIFSALTEASLPPHRLELEITERVLLEETETTLHALEQLVMTGANISLDDFGTGFSSLNYLRKFPFQKIKIDRSFVRDIGHDREAQLIVHAIASLGADLEMIVVAEGVETAEQLAQAKAQGCHEAQGYLIGEPMPADAIHDRLTRSASRHRETA</sequence>
<dbReference type="EMBL" id="CP058214">
    <property type="protein sequence ID" value="QPC42490.1"/>
    <property type="molecule type" value="Genomic_DNA"/>
</dbReference>
<dbReference type="CDD" id="cd01948">
    <property type="entry name" value="EAL"/>
    <property type="match status" value="1"/>
</dbReference>
<dbReference type="Pfam" id="PF00990">
    <property type="entry name" value="GGDEF"/>
    <property type="match status" value="1"/>
</dbReference>
<dbReference type="SUPFAM" id="SSF55785">
    <property type="entry name" value="PYP-like sensor domain (PAS domain)"/>
    <property type="match status" value="1"/>
</dbReference>
<dbReference type="InterPro" id="IPR001633">
    <property type="entry name" value="EAL_dom"/>
</dbReference>
<evidence type="ECO:0000313" key="5">
    <source>
        <dbReference type="EMBL" id="QPC42490.1"/>
    </source>
</evidence>
<dbReference type="SUPFAM" id="SSF141868">
    <property type="entry name" value="EAL domain-like"/>
    <property type="match status" value="1"/>
</dbReference>
<dbReference type="InterPro" id="IPR035965">
    <property type="entry name" value="PAS-like_dom_sf"/>
</dbReference>
<dbReference type="Pfam" id="PF12860">
    <property type="entry name" value="PAS_7"/>
    <property type="match status" value="1"/>
</dbReference>
<dbReference type="SMART" id="SM00267">
    <property type="entry name" value="GGDEF"/>
    <property type="match status" value="1"/>
</dbReference>
<dbReference type="PANTHER" id="PTHR44757:SF2">
    <property type="entry name" value="BIOFILM ARCHITECTURE MAINTENANCE PROTEIN MBAA"/>
    <property type="match status" value="1"/>
</dbReference>
<comment type="catalytic activity">
    <reaction evidence="1">
        <text>3',3'-c-di-GMP + H2O = 5'-phosphoguanylyl(3'-&gt;5')guanosine + H(+)</text>
        <dbReference type="Rhea" id="RHEA:24902"/>
        <dbReference type="ChEBI" id="CHEBI:15377"/>
        <dbReference type="ChEBI" id="CHEBI:15378"/>
        <dbReference type="ChEBI" id="CHEBI:58754"/>
        <dbReference type="ChEBI" id="CHEBI:58805"/>
        <dbReference type="EC" id="3.1.4.52"/>
    </reaction>
    <physiologicalReaction direction="left-to-right" evidence="1">
        <dbReference type="Rhea" id="RHEA:24903"/>
    </physiologicalReaction>
</comment>
<feature type="transmembrane region" description="Helical" evidence="2">
    <location>
        <begin position="124"/>
        <end position="142"/>
    </location>
</feature>
<feature type="transmembrane region" description="Helical" evidence="2">
    <location>
        <begin position="21"/>
        <end position="51"/>
    </location>
</feature>
<proteinExistence type="predicted"/>
<dbReference type="AlphaFoldDB" id="A0A7S8C332"/>
<keyword evidence="6" id="KW-1185">Reference proteome</keyword>
<dbReference type="InterPro" id="IPR052155">
    <property type="entry name" value="Biofilm_reg_signaling"/>
</dbReference>
<dbReference type="FunFam" id="3.30.70.270:FF:000001">
    <property type="entry name" value="Diguanylate cyclase domain protein"/>
    <property type="match status" value="1"/>
</dbReference>
<keyword evidence="2" id="KW-0472">Membrane</keyword>
<evidence type="ECO:0000313" key="6">
    <source>
        <dbReference type="Proteomes" id="UP000593594"/>
    </source>
</evidence>
<name>A0A7S8C332_9HYPH</name>
<dbReference type="GO" id="GO:0071111">
    <property type="term" value="F:cyclic-guanylate-specific phosphodiesterase activity"/>
    <property type="evidence" value="ECO:0007669"/>
    <property type="project" value="UniProtKB-EC"/>
</dbReference>
<dbReference type="InterPro" id="IPR035919">
    <property type="entry name" value="EAL_sf"/>
</dbReference>
<dbReference type="PROSITE" id="PS50883">
    <property type="entry name" value="EAL"/>
    <property type="match status" value="1"/>
</dbReference>
<evidence type="ECO:0000259" key="3">
    <source>
        <dbReference type="PROSITE" id="PS50883"/>
    </source>
</evidence>
<dbReference type="RefSeq" id="WP_213163724.1">
    <property type="nucleotide sequence ID" value="NZ_CP058214.1"/>
</dbReference>
<accession>A0A7S8C332</accession>
<keyword evidence="2" id="KW-0812">Transmembrane</keyword>
<evidence type="ECO:0000256" key="1">
    <source>
        <dbReference type="ARBA" id="ARBA00051114"/>
    </source>
</evidence>
<gene>
    <name evidence="5" type="ORF">HW532_07090</name>
</gene>
<keyword evidence="2" id="KW-1133">Transmembrane helix</keyword>
<protein>
    <submittedName>
        <fullName evidence="5">EAL domain-containing protein</fullName>
    </submittedName>
</protein>
<dbReference type="GO" id="GO:0071732">
    <property type="term" value="P:cellular response to nitric oxide"/>
    <property type="evidence" value="ECO:0007669"/>
    <property type="project" value="UniProtKB-ARBA"/>
</dbReference>
<dbReference type="PANTHER" id="PTHR44757">
    <property type="entry name" value="DIGUANYLATE CYCLASE DGCP"/>
    <property type="match status" value="1"/>
</dbReference>
<reference evidence="5 6" key="1">
    <citation type="submission" date="2020-06" db="EMBL/GenBank/DDBJ databases">
        <title>Genome sequence of 2 isolates from Red Sea Mangroves.</title>
        <authorList>
            <person name="Sefrji F."/>
            <person name="Michoud G."/>
            <person name="Merlino G."/>
            <person name="Daffonchio D."/>
        </authorList>
    </citation>
    <scope>NUCLEOTIDE SEQUENCE [LARGE SCALE GENOMIC DNA]</scope>
    <source>
        <strain evidence="5 6">R1DC25</strain>
    </source>
</reference>
<feature type="transmembrane region" description="Helical" evidence="2">
    <location>
        <begin position="57"/>
        <end position="79"/>
    </location>
</feature>
<feature type="transmembrane region" description="Helical" evidence="2">
    <location>
        <begin position="174"/>
        <end position="195"/>
    </location>
</feature>
<feature type="domain" description="EAL" evidence="3">
    <location>
        <begin position="519"/>
        <end position="769"/>
    </location>
</feature>
<dbReference type="FunFam" id="3.20.20.450:FF:000001">
    <property type="entry name" value="Cyclic di-GMP phosphodiesterase yahA"/>
    <property type="match status" value="1"/>
</dbReference>
<organism evidence="5 6">
    <name type="scientific">Kaustia mangrovi</name>
    <dbReference type="NCBI Taxonomy" id="2593653"/>
    <lineage>
        <taxon>Bacteria</taxon>
        <taxon>Pseudomonadati</taxon>
        <taxon>Pseudomonadota</taxon>
        <taxon>Alphaproteobacteria</taxon>
        <taxon>Hyphomicrobiales</taxon>
        <taxon>Parvibaculaceae</taxon>
        <taxon>Kaustia</taxon>
    </lineage>
</organism>
<feature type="domain" description="GGDEF" evidence="4">
    <location>
        <begin position="377"/>
        <end position="510"/>
    </location>
</feature>
<dbReference type="NCBIfam" id="TIGR00254">
    <property type="entry name" value="GGDEF"/>
    <property type="match status" value="1"/>
</dbReference>
<dbReference type="Proteomes" id="UP000593594">
    <property type="component" value="Chromosome"/>
</dbReference>
<dbReference type="SUPFAM" id="SSF55073">
    <property type="entry name" value="Nucleotide cyclase"/>
    <property type="match status" value="1"/>
</dbReference>